<proteinExistence type="predicted"/>
<feature type="region of interest" description="Disordered" evidence="1">
    <location>
        <begin position="60"/>
        <end position="84"/>
    </location>
</feature>
<dbReference type="AlphaFoldDB" id="A0A6P4IMD5"/>
<dbReference type="Proteomes" id="UP001652661">
    <property type="component" value="Chromosome X"/>
</dbReference>
<accession>A0A6P4IMD5</accession>
<name>A0A6P4IMD5_DROKI</name>
<evidence type="ECO:0000313" key="2">
    <source>
        <dbReference type="Proteomes" id="UP001652661"/>
    </source>
</evidence>
<sequence>MFNYTKILAEQLGFPEDRLAVLAGFGGFVGGLRPAHKALMCVGAATVACMLVGLTVKSLKKRGKASGNGNKNDKGLDDNDEATGCKRQRMSINIVSGSQLGPNVEAMGMDKDTLPPQDPLQVDQGLGEEDTIAVIW</sequence>
<dbReference type="OrthoDB" id="7867139at2759"/>
<protein>
    <submittedName>
        <fullName evidence="3">Uncharacterized protein</fullName>
    </submittedName>
</protein>
<dbReference type="GeneID" id="108080055"/>
<organism evidence="2 3">
    <name type="scientific">Drosophila kikkawai</name>
    <name type="common">Fruit fly</name>
    <dbReference type="NCBI Taxonomy" id="30033"/>
    <lineage>
        <taxon>Eukaryota</taxon>
        <taxon>Metazoa</taxon>
        <taxon>Ecdysozoa</taxon>
        <taxon>Arthropoda</taxon>
        <taxon>Hexapoda</taxon>
        <taxon>Insecta</taxon>
        <taxon>Pterygota</taxon>
        <taxon>Neoptera</taxon>
        <taxon>Endopterygota</taxon>
        <taxon>Diptera</taxon>
        <taxon>Brachycera</taxon>
        <taxon>Muscomorpha</taxon>
        <taxon>Ephydroidea</taxon>
        <taxon>Drosophilidae</taxon>
        <taxon>Drosophila</taxon>
        <taxon>Sophophora</taxon>
    </lineage>
</organism>
<keyword evidence="2" id="KW-1185">Reference proteome</keyword>
<gene>
    <name evidence="3" type="primary">LOC108080055</name>
</gene>
<dbReference type="RefSeq" id="XP_017030127.1">
    <property type="nucleotide sequence ID" value="XM_017174638.3"/>
</dbReference>
<reference evidence="3" key="1">
    <citation type="submission" date="2025-08" db="UniProtKB">
        <authorList>
            <consortium name="RefSeq"/>
        </authorList>
    </citation>
    <scope>IDENTIFICATION</scope>
    <source>
        <strain evidence="3">14028-0561.14</strain>
        <tissue evidence="3">Whole fly</tissue>
    </source>
</reference>
<evidence type="ECO:0000256" key="1">
    <source>
        <dbReference type="SAM" id="MobiDB-lite"/>
    </source>
</evidence>
<evidence type="ECO:0000313" key="3">
    <source>
        <dbReference type="RefSeq" id="XP_017030127.1"/>
    </source>
</evidence>